<dbReference type="InterPro" id="IPR007922">
    <property type="entry name" value="DciA-like"/>
</dbReference>
<name>A0A133XEG9_9RHOO</name>
<evidence type="ECO:0008006" key="3">
    <source>
        <dbReference type="Google" id="ProtNLM"/>
    </source>
</evidence>
<dbReference type="Pfam" id="PF05258">
    <property type="entry name" value="DciA"/>
    <property type="match status" value="1"/>
</dbReference>
<accession>A0A133XEG9</accession>
<organism evidence="1 2">
    <name type="scientific">Dechloromonas denitrificans</name>
    <dbReference type="NCBI Taxonomy" id="281362"/>
    <lineage>
        <taxon>Bacteria</taxon>
        <taxon>Pseudomonadati</taxon>
        <taxon>Pseudomonadota</taxon>
        <taxon>Betaproteobacteria</taxon>
        <taxon>Rhodocyclales</taxon>
        <taxon>Azonexaceae</taxon>
        <taxon>Dechloromonas</taxon>
    </lineage>
</organism>
<evidence type="ECO:0000313" key="1">
    <source>
        <dbReference type="EMBL" id="KXB29333.1"/>
    </source>
</evidence>
<sequence>MRTEGAVLAWRKTGTTCTEAAAMHYEPEYFLDRDAASGRVMAHARLLLKLARRFEAVAPAAFRYTAHVANYKSGTIVIHTDNGAVAAKIRQMGQRLCAELSKSGAECIVMEVRVQPREILRQPIASTLKPISEEACVALRSTTEKLPKGPLRAALDHLLERAAKRG</sequence>
<reference evidence="1 2" key="1">
    <citation type="submission" date="2015-12" db="EMBL/GenBank/DDBJ databases">
        <title>Nitrous oxide reduction kinetics distinguish bacteria harboring typical versus atypical NosZ.</title>
        <authorList>
            <person name="Yoon S."/>
            <person name="Nissen S."/>
            <person name="Park D."/>
            <person name="Sanford R.A."/>
            <person name="Loeffler F.E."/>
        </authorList>
    </citation>
    <scope>NUCLEOTIDE SEQUENCE [LARGE SCALE GENOMIC DNA]</scope>
    <source>
        <strain evidence="1 2">ATCC BAA-841</strain>
    </source>
</reference>
<keyword evidence="2" id="KW-1185">Reference proteome</keyword>
<evidence type="ECO:0000313" key="2">
    <source>
        <dbReference type="Proteomes" id="UP000070186"/>
    </source>
</evidence>
<dbReference type="EMBL" id="LODL01000035">
    <property type="protein sequence ID" value="KXB29333.1"/>
    <property type="molecule type" value="Genomic_DNA"/>
</dbReference>
<gene>
    <name evidence="1" type="ORF">AT959_15295</name>
</gene>
<comment type="caution">
    <text evidence="1">The sequence shown here is derived from an EMBL/GenBank/DDBJ whole genome shotgun (WGS) entry which is preliminary data.</text>
</comment>
<dbReference type="AlphaFoldDB" id="A0A133XEG9"/>
<dbReference type="Proteomes" id="UP000070186">
    <property type="component" value="Unassembled WGS sequence"/>
</dbReference>
<proteinExistence type="predicted"/>
<protein>
    <recommendedName>
        <fullName evidence="3">RNA-binding protein</fullName>
    </recommendedName>
</protein>
<dbReference type="STRING" id="281362.AT959_15295"/>